<feature type="domain" description="HTH lysR-type" evidence="5">
    <location>
        <begin position="1"/>
        <end position="58"/>
    </location>
</feature>
<dbReference type="Gene3D" id="3.40.190.290">
    <property type="match status" value="1"/>
</dbReference>
<evidence type="ECO:0000256" key="3">
    <source>
        <dbReference type="ARBA" id="ARBA00023125"/>
    </source>
</evidence>
<keyword evidence="4" id="KW-0804">Transcription</keyword>
<dbReference type="PANTHER" id="PTHR30419">
    <property type="entry name" value="HTH-TYPE TRANSCRIPTIONAL REGULATOR YBHD"/>
    <property type="match status" value="1"/>
</dbReference>
<keyword evidence="7" id="KW-1185">Reference proteome</keyword>
<dbReference type="AlphaFoldDB" id="A0A3R8LFN7"/>
<dbReference type="InterPro" id="IPR005119">
    <property type="entry name" value="LysR_subst-bd"/>
</dbReference>
<dbReference type="PRINTS" id="PR00039">
    <property type="entry name" value="HTHLYSR"/>
</dbReference>
<dbReference type="GO" id="GO:0003677">
    <property type="term" value="F:DNA binding"/>
    <property type="evidence" value="ECO:0007669"/>
    <property type="project" value="UniProtKB-KW"/>
</dbReference>
<dbReference type="PANTHER" id="PTHR30419:SF28">
    <property type="entry name" value="HTH-TYPE TRANSCRIPTIONAL REGULATOR BSDA"/>
    <property type="match status" value="1"/>
</dbReference>
<dbReference type="Gene3D" id="1.10.10.10">
    <property type="entry name" value="Winged helix-like DNA-binding domain superfamily/Winged helix DNA-binding domain"/>
    <property type="match status" value="1"/>
</dbReference>
<dbReference type="SUPFAM" id="SSF46785">
    <property type="entry name" value="Winged helix' DNA-binding domain"/>
    <property type="match status" value="1"/>
</dbReference>
<dbReference type="InterPro" id="IPR000847">
    <property type="entry name" value="LysR_HTH_N"/>
</dbReference>
<name>A0A3R8LFN7_9FIRM</name>
<proteinExistence type="inferred from homology"/>
<protein>
    <submittedName>
        <fullName evidence="6">LysR family transcriptional regulator</fullName>
    </submittedName>
</protein>
<dbReference type="InterPro" id="IPR036390">
    <property type="entry name" value="WH_DNA-bd_sf"/>
</dbReference>
<accession>A0A3R8LFN7</accession>
<dbReference type="FunFam" id="1.10.10.10:FF:000001">
    <property type="entry name" value="LysR family transcriptional regulator"/>
    <property type="match status" value="1"/>
</dbReference>
<dbReference type="EMBL" id="RHJS01000002">
    <property type="protein sequence ID" value="RRK32332.1"/>
    <property type="molecule type" value="Genomic_DNA"/>
</dbReference>
<dbReference type="SUPFAM" id="SSF53850">
    <property type="entry name" value="Periplasmic binding protein-like II"/>
    <property type="match status" value="1"/>
</dbReference>
<sequence>MDTVKYEIFLKVLECRNFSKAAEELGYTQSAVSHSVSNLEKSFGFKLLNRENNNISLTRAGIDILPYIRNIVDAQNALDFSLASYHDPGTGTLCIATIPSLAIHYFPKLLSAFKEQYPQIHIVVIDGNYEEIEEMLAGGRVDFGITSITPSLPFKTIEFFREDLCAILSCKHPLARKETVSLRDLETDSFIMPGEGPNHQVGQLIQKYHLNYNIVYSVSDDNLTVSMVAQNLGVSILPEMSFKDYLNLPITSRKIAEEPFRDLGIIYNDINSVSPISKTFIKFTQNYFLAHRKDGQT</sequence>
<dbReference type="RefSeq" id="WP_125127814.1">
    <property type="nucleotide sequence ID" value="NZ_RHJS01000002.1"/>
</dbReference>
<evidence type="ECO:0000313" key="7">
    <source>
        <dbReference type="Proteomes" id="UP000274920"/>
    </source>
</evidence>
<evidence type="ECO:0000256" key="4">
    <source>
        <dbReference type="ARBA" id="ARBA00023163"/>
    </source>
</evidence>
<dbReference type="PROSITE" id="PS50931">
    <property type="entry name" value="HTH_LYSR"/>
    <property type="match status" value="1"/>
</dbReference>
<dbReference type="Pfam" id="PF00126">
    <property type="entry name" value="HTH_1"/>
    <property type="match status" value="1"/>
</dbReference>
<keyword evidence="2" id="KW-0805">Transcription regulation</keyword>
<evidence type="ECO:0000256" key="2">
    <source>
        <dbReference type="ARBA" id="ARBA00023015"/>
    </source>
</evidence>
<evidence type="ECO:0000313" key="6">
    <source>
        <dbReference type="EMBL" id="RRK32332.1"/>
    </source>
</evidence>
<dbReference type="InterPro" id="IPR036388">
    <property type="entry name" value="WH-like_DNA-bd_sf"/>
</dbReference>
<evidence type="ECO:0000259" key="5">
    <source>
        <dbReference type="PROSITE" id="PS50931"/>
    </source>
</evidence>
<dbReference type="Proteomes" id="UP000274920">
    <property type="component" value="Unassembled WGS sequence"/>
</dbReference>
<organism evidence="6 7">
    <name type="scientific">Schaedlerella arabinosiphila</name>
    <dbReference type="NCBI Taxonomy" id="2044587"/>
    <lineage>
        <taxon>Bacteria</taxon>
        <taxon>Bacillati</taxon>
        <taxon>Bacillota</taxon>
        <taxon>Clostridia</taxon>
        <taxon>Lachnospirales</taxon>
        <taxon>Lachnospiraceae</taxon>
        <taxon>Schaedlerella</taxon>
    </lineage>
</organism>
<dbReference type="Pfam" id="PF03466">
    <property type="entry name" value="LysR_substrate"/>
    <property type="match status" value="1"/>
</dbReference>
<gene>
    <name evidence="6" type="ORF">EBB54_13900</name>
</gene>
<reference evidence="6" key="1">
    <citation type="submission" date="2018-10" db="EMBL/GenBank/DDBJ databases">
        <title>Schaedlerella arabinophila gen. nov. sp. nov., isolated from the mouse intestinal tract and comparative analysis with the genome of the closely related altered Schaedler flora strain ASF502.</title>
        <authorList>
            <person name="Miyake S."/>
            <person name="Soh M."/>
            <person name="Seedorf H."/>
        </authorList>
    </citation>
    <scope>NUCLEOTIDE SEQUENCE [LARGE SCALE GENOMIC DNA]</scope>
    <source>
        <strain evidence="6">DSM 106076</strain>
    </source>
</reference>
<dbReference type="GO" id="GO:0003700">
    <property type="term" value="F:DNA-binding transcription factor activity"/>
    <property type="evidence" value="ECO:0007669"/>
    <property type="project" value="InterPro"/>
</dbReference>
<keyword evidence="3" id="KW-0238">DNA-binding</keyword>
<dbReference type="CDD" id="cd05466">
    <property type="entry name" value="PBP2_LTTR_substrate"/>
    <property type="match status" value="1"/>
</dbReference>
<comment type="similarity">
    <text evidence="1">Belongs to the LysR transcriptional regulatory family.</text>
</comment>
<comment type="caution">
    <text evidence="6">The sequence shown here is derived from an EMBL/GenBank/DDBJ whole genome shotgun (WGS) entry which is preliminary data.</text>
</comment>
<evidence type="ECO:0000256" key="1">
    <source>
        <dbReference type="ARBA" id="ARBA00009437"/>
    </source>
</evidence>
<dbReference type="GO" id="GO:0005829">
    <property type="term" value="C:cytosol"/>
    <property type="evidence" value="ECO:0007669"/>
    <property type="project" value="TreeGrafter"/>
</dbReference>
<dbReference type="InterPro" id="IPR050950">
    <property type="entry name" value="HTH-type_LysR_regulators"/>
</dbReference>